<dbReference type="PANTHER" id="PTHR14386:SF2">
    <property type="entry name" value="PROTEIN FAM204A"/>
    <property type="match status" value="1"/>
</dbReference>
<evidence type="ECO:0000313" key="2">
    <source>
        <dbReference type="EMBL" id="OMP04741.1"/>
    </source>
</evidence>
<sequence length="117" mass="13259">MGSFWSSSRAILIAVTYTAGELHRRRLQIKAKSKIPKKPKDRTKKIPAEGCSTRDSQEADSNAKIEASSVPNLKGRGEDENPFAQQDNVGEQLAPKKRQKLHWGLDTKERWERKANM</sequence>
<keyword evidence="3" id="KW-1185">Reference proteome</keyword>
<name>A0A1R3KCC2_9ROSI</name>
<comment type="caution">
    <text evidence="2">The sequence shown here is derived from an EMBL/GenBank/DDBJ whole genome shotgun (WGS) entry which is preliminary data.</text>
</comment>
<feature type="region of interest" description="Disordered" evidence="1">
    <location>
        <begin position="30"/>
        <end position="117"/>
    </location>
</feature>
<proteinExistence type="predicted"/>
<protein>
    <submittedName>
        <fullName evidence="2">Uncharacterized protein</fullName>
    </submittedName>
</protein>
<dbReference type="AlphaFoldDB" id="A0A1R3KCC2"/>
<feature type="compositionally biased region" description="Basic residues" evidence="1">
    <location>
        <begin position="30"/>
        <end position="45"/>
    </location>
</feature>
<dbReference type="PANTHER" id="PTHR14386">
    <property type="entry name" value="PROTEIN FAM204A"/>
    <property type="match status" value="1"/>
</dbReference>
<evidence type="ECO:0000256" key="1">
    <source>
        <dbReference type="SAM" id="MobiDB-lite"/>
    </source>
</evidence>
<dbReference type="EMBL" id="AWUE01014223">
    <property type="protein sequence ID" value="OMP04741.1"/>
    <property type="molecule type" value="Genomic_DNA"/>
</dbReference>
<dbReference type="Proteomes" id="UP000187203">
    <property type="component" value="Unassembled WGS sequence"/>
</dbReference>
<dbReference type="OrthoDB" id="639110at2759"/>
<reference evidence="3" key="1">
    <citation type="submission" date="2013-09" db="EMBL/GenBank/DDBJ databases">
        <title>Corchorus olitorius genome sequencing.</title>
        <authorList>
            <person name="Alam M."/>
            <person name="Haque M.S."/>
            <person name="Islam M.S."/>
            <person name="Emdad E.M."/>
            <person name="Islam M.M."/>
            <person name="Ahmed B."/>
            <person name="Halim A."/>
            <person name="Hossen Q.M.M."/>
            <person name="Hossain M.Z."/>
            <person name="Ahmed R."/>
            <person name="Khan M.M."/>
            <person name="Islam R."/>
            <person name="Rashid M.M."/>
            <person name="Khan S.A."/>
            <person name="Rahman M.S."/>
            <person name="Alam M."/>
            <person name="Yahiya A.S."/>
            <person name="Khan M.S."/>
            <person name="Azam M.S."/>
            <person name="Haque T."/>
            <person name="Lashkar M.Z.H."/>
            <person name="Akhand A.I."/>
            <person name="Morshed G."/>
            <person name="Roy S."/>
            <person name="Uddin K.S."/>
            <person name="Rabeya T."/>
            <person name="Hossain A.S."/>
            <person name="Chowdhury A."/>
            <person name="Snigdha A.R."/>
            <person name="Mortoza M.S."/>
            <person name="Matin S.A."/>
            <person name="Hoque S.M.E."/>
            <person name="Islam M.K."/>
            <person name="Roy D.K."/>
            <person name="Haider R."/>
            <person name="Moosa M.M."/>
            <person name="Elias S.M."/>
            <person name="Hasan A.M."/>
            <person name="Jahan S."/>
            <person name="Shafiuddin M."/>
            <person name="Mahmood N."/>
            <person name="Shommy N.S."/>
        </authorList>
    </citation>
    <scope>NUCLEOTIDE SEQUENCE [LARGE SCALE GENOMIC DNA]</scope>
    <source>
        <strain evidence="3">cv. O-4</strain>
    </source>
</reference>
<dbReference type="InterPro" id="IPR037690">
    <property type="entry name" value="FAM204A"/>
</dbReference>
<gene>
    <name evidence="2" type="ORF">COLO4_09352</name>
</gene>
<organism evidence="2 3">
    <name type="scientific">Corchorus olitorius</name>
    <dbReference type="NCBI Taxonomy" id="93759"/>
    <lineage>
        <taxon>Eukaryota</taxon>
        <taxon>Viridiplantae</taxon>
        <taxon>Streptophyta</taxon>
        <taxon>Embryophyta</taxon>
        <taxon>Tracheophyta</taxon>
        <taxon>Spermatophyta</taxon>
        <taxon>Magnoliopsida</taxon>
        <taxon>eudicotyledons</taxon>
        <taxon>Gunneridae</taxon>
        <taxon>Pentapetalae</taxon>
        <taxon>rosids</taxon>
        <taxon>malvids</taxon>
        <taxon>Malvales</taxon>
        <taxon>Malvaceae</taxon>
        <taxon>Grewioideae</taxon>
        <taxon>Apeibeae</taxon>
        <taxon>Corchorus</taxon>
    </lineage>
</organism>
<accession>A0A1R3KCC2</accession>
<feature type="compositionally biased region" description="Basic and acidic residues" evidence="1">
    <location>
        <begin position="103"/>
        <end position="117"/>
    </location>
</feature>
<evidence type="ECO:0000313" key="3">
    <source>
        <dbReference type="Proteomes" id="UP000187203"/>
    </source>
</evidence>